<organism evidence="1 2">
    <name type="scientific">Gossypium arboreum</name>
    <name type="common">Tree cotton</name>
    <name type="synonym">Gossypium nanking</name>
    <dbReference type="NCBI Taxonomy" id="29729"/>
    <lineage>
        <taxon>Eukaryota</taxon>
        <taxon>Viridiplantae</taxon>
        <taxon>Streptophyta</taxon>
        <taxon>Embryophyta</taxon>
        <taxon>Tracheophyta</taxon>
        <taxon>Spermatophyta</taxon>
        <taxon>Magnoliopsida</taxon>
        <taxon>eudicotyledons</taxon>
        <taxon>Gunneridae</taxon>
        <taxon>Pentapetalae</taxon>
        <taxon>rosids</taxon>
        <taxon>malvids</taxon>
        <taxon>Malvales</taxon>
        <taxon>Malvaceae</taxon>
        <taxon>Malvoideae</taxon>
        <taxon>Gossypium</taxon>
    </lineage>
</organism>
<evidence type="ECO:0000313" key="1">
    <source>
        <dbReference type="EMBL" id="KAK5837293.1"/>
    </source>
</evidence>
<comment type="caution">
    <text evidence="1">The sequence shown here is derived from an EMBL/GenBank/DDBJ whole genome shotgun (WGS) entry which is preliminary data.</text>
</comment>
<evidence type="ECO:0000313" key="2">
    <source>
        <dbReference type="Proteomes" id="UP001358586"/>
    </source>
</evidence>
<accession>A0ABR0QEM7</accession>
<dbReference type="Proteomes" id="UP001358586">
    <property type="component" value="Chromosome 4"/>
</dbReference>
<protein>
    <submittedName>
        <fullName evidence="1">Uncharacterized protein</fullName>
    </submittedName>
</protein>
<name>A0ABR0QEM7_GOSAR</name>
<keyword evidence="2" id="KW-1185">Reference proteome</keyword>
<proteinExistence type="predicted"/>
<gene>
    <name evidence="1" type="ORF">PVK06_013103</name>
</gene>
<dbReference type="EMBL" id="JARKNE010000004">
    <property type="protein sequence ID" value="KAK5837293.1"/>
    <property type="molecule type" value="Genomic_DNA"/>
</dbReference>
<reference evidence="1 2" key="1">
    <citation type="submission" date="2023-03" db="EMBL/GenBank/DDBJ databases">
        <title>WGS of Gossypium arboreum.</title>
        <authorList>
            <person name="Yu D."/>
        </authorList>
    </citation>
    <scope>NUCLEOTIDE SEQUENCE [LARGE SCALE GENOMIC DNA]</scope>
    <source>
        <tissue evidence="1">Leaf</tissue>
    </source>
</reference>
<sequence length="90" mass="10191">MVFAPSRPFSKQVYRAQTLKILEYATAAPKGRTCTSSFPGMASTSPSRQFSFASSKSKLKGNFEAKKQFFEARERWLPFVVADQCLKERT</sequence>